<feature type="transmembrane region" description="Helical" evidence="6">
    <location>
        <begin position="339"/>
        <end position="359"/>
    </location>
</feature>
<dbReference type="RefSeq" id="WP_134113539.1">
    <property type="nucleotide sequence ID" value="NZ_SOBG01000007.1"/>
</dbReference>
<dbReference type="GO" id="GO:0005886">
    <property type="term" value="C:plasma membrane"/>
    <property type="evidence" value="ECO:0007669"/>
    <property type="project" value="UniProtKB-SubCell"/>
</dbReference>
<dbReference type="PANTHER" id="PTHR42770:SF7">
    <property type="entry name" value="MEMBRANE PROTEIN"/>
    <property type="match status" value="1"/>
</dbReference>
<dbReference type="InterPro" id="IPR002178">
    <property type="entry name" value="PTS_EIIA_type-2_dom"/>
</dbReference>
<dbReference type="InterPro" id="IPR002293">
    <property type="entry name" value="AA/rel_permease1"/>
</dbReference>
<feature type="transmembrane region" description="Helical" evidence="6">
    <location>
        <begin position="240"/>
        <end position="263"/>
    </location>
</feature>
<feature type="transmembrane region" description="Helical" evidence="6">
    <location>
        <begin position="289"/>
        <end position="318"/>
    </location>
</feature>
<evidence type="ECO:0000313" key="9">
    <source>
        <dbReference type="Proteomes" id="UP000294678"/>
    </source>
</evidence>
<evidence type="ECO:0000256" key="4">
    <source>
        <dbReference type="ARBA" id="ARBA00022989"/>
    </source>
</evidence>
<organism evidence="8 9">
    <name type="scientific">Hypnocyclicus thermotrophus</name>
    <dbReference type="NCBI Taxonomy" id="1627895"/>
    <lineage>
        <taxon>Bacteria</taxon>
        <taxon>Fusobacteriati</taxon>
        <taxon>Fusobacteriota</taxon>
        <taxon>Fusobacteriia</taxon>
        <taxon>Fusobacteriales</taxon>
        <taxon>Fusobacteriaceae</taxon>
        <taxon>Hypnocyclicus</taxon>
    </lineage>
</organism>
<keyword evidence="9" id="KW-1185">Reference proteome</keyword>
<reference evidence="8 9" key="1">
    <citation type="submission" date="2019-03" db="EMBL/GenBank/DDBJ databases">
        <title>Genomic Encyclopedia of Type Strains, Phase IV (KMG-IV): sequencing the most valuable type-strain genomes for metagenomic binning, comparative biology and taxonomic classification.</title>
        <authorList>
            <person name="Goeker M."/>
        </authorList>
    </citation>
    <scope>NUCLEOTIDE SEQUENCE [LARGE SCALE GENOMIC DNA]</scope>
    <source>
        <strain evidence="8 9">DSM 100055</strain>
    </source>
</reference>
<evidence type="ECO:0000256" key="2">
    <source>
        <dbReference type="ARBA" id="ARBA00022475"/>
    </source>
</evidence>
<feature type="transmembrane region" description="Helical" evidence="6">
    <location>
        <begin position="206"/>
        <end position="228"/>
    </location>
</feature>
<dbReference type="Proteomes" id="UP000294678">
    <property type="component" value="Unassembled WGS sequence"/>
</dbReference>
<dbReference type="Pfam" id="PF13520">
    <property type="entry name" value="AA_permease_2"/>
    <property type="match status" value="1"/>
</dbReference>
<keyword evidence="3 6" id="KW-0812">Transmembrane</keyword>
<feature type="transmembrane region" description="Helical" evidence="6">
    <location>
        <begin position="12"/>
        <end position="34"/>
    </location>
</feature>
<feature type="domain" description="PTS EIIA type-2" evidence="7">
    <location>
        <begin position="489"/>
        <end position="633"/>
    </location>
</feature>
<dbReference type="EMBL" id="SOBG01000007">
    <property type="protein sequence ID" value="TDT68605.1"/>
    <property type="molecule type" value="Genomic_DNA"/>
</dbReference>
<dbReference type="SUPFAM" id="SSF55804">
    <property type="entry name" value="Phoshotransferase/anion transport protein"/>
    <property type="match status" value="1"/>
</dbReference>
<gene>
    <name evidence="8" type="ORF">EV215_1672</name>
</gene>
<evidence type="ECO:0000256" key="1">
    <source>
        <dbReference type="ARBA" id="ARBA00004651"/>
    </source>
</evidence>
<name>A0AA46I578_9FUSO</name>
<feature type="transmembrane region" description="Helical" evidence="6">
    <location>
        <begin position="82"/>
        <end position="104"/>
    </location>
</feature>
<sequence>MALKKELGFLDLFSIASGAMISSGIFILPALAFSKAGPSMIISYLLGGLIAFVGILGIIELTTAMPKAGGDYFFINRTLGPLIGTISGVLSWFAISLKTAFAIFGISGITARFLYGEEMISSDILIISIFVTIFFVVLNIVGVDLASKFEVLLVVVLISIIVIYIIMGIFKIDIQAFTPFIQKYKINMENEFVFEKAISIFSKEGMITIFSTTAFVFVSFGGLLKAASVSEEVKNPTKNVPLALVASIITITILYTLLLFVTVGVSKGRNLMMSITPIADVGRTIAGDFGFYIIIIASMLAFITTGNAGIMAASRYPLALSRDRLFPKFISKVHKKFKTPIYSIVITGMFIMGSLLLSLESLAKTASAVILLTYILTNVAVIIIRESDMANYQPSFRTPFYPIPQIFTIIIYSLFIGELGYKAVETSFAFVIFSIILYFLYGKKHAKKQYAFLHLLIKMTENLNVTHDLESELRDIIHERDDIELDEFDKLVKQAVIMDLKGPLTLDELFEVETESLKNILGIPKNILLKLFHEREKESSTAITNFTAIPHIVLNTEKEIFHLTIIRCKEGIIYNKEKNNIKSVFLFISSKKMKKTHLQTLASIASLVRDKDFKEKWINAKNADYIRDMVLLSKRKRNN</sequence>
<evidence type="ECO:0000256" key="5">
    <source>
        <dbReference type="ARBA" id="ARBA00023136"/>
    </source>
</evidence>
<comment type="caution">
    <text evidence="8">The sequence shown here is derived from an EMBL/GenBank/DDBJ whole genome shotgun (WGS) entry which is preliminary data.</text>
</comment>
<dbReference type="Gene3D" id="1.20.1740.10">
    <property type="entry name" value="Amino acid/polyamine transporter I"/>
    <property type="match status" value="1"/>
</dbReference>
<feature type="transmembrane region" description="Helical" evidence="6">
    <location>
        <begin position="365"/>
        <end position="384"/>
    </location>
</feature>
<dbReference type="GO" id="GO:0022857">
    <property type="term" value="F:transmembrane transporter activity"/>
    <property type="evidence" value="ECO:0007669"/>
    <property type="project" value="InterPro"/>
</dbReference>
<keyword evidence="5 6" id="KW-0472">Membrane</keyword>
<dbReference type="Pfam" id="PF00359">
    <property type="entry name" value="PTS_EIIA_2"/>
    <property type="match status" value="1"/>
</dbReference>
<feature type="transmembrane region" description="Helical" evidence="6">
    <location>
        <begin position="149"/>
        <end position="170"/>
    </location>
</feature>
<evidence type="ECO:0000313" key="8">
    <source>
        <dbReference type="EMBL" id="TDT68605.1"/>
    </source>
</evidence>
<evidence type="ECO:0000256" key="6">
    <source>
        <dbReference type="SAM" id="Phobius"/>
    </source>
</evidence>
<keyword evidence="2" id="KW-1003">Cell membrane</keyword>
<feature type="transmembrane region" description="Helical" evidence="6">
    <location>
        <begin position="396"/>
        <end position="417"/>
    </location>
</feature>
<keyword evidence="4 6" id="KW-1133">Transmembrane helix</keyword>
<evidence type="ECO:0000256" key="3">
    <source>
        <dbReference type="ARBA" id="ARBA00022692"/>
    </source>
</evidence>
<protein>
    <submittedName>
        <fullName evidence="8">Amino acid/polyamine/organocation transporter (APC superfamily)</fullName>
    </submittedName>
</protein>
<dbReference type="PANTHER" id="PTHR42770">
    <property type="entry name" value="AMINO ACID TRANSPORTER-RELATED"/>
    <property type="match status" value="1"/>
</dbReference>
<evidence type="ECO:0000259" key="7">
    <source>
        <dbReference type="PROSITE" id="PS51094"/>
    </source>
</evidence>
<proteinExistence type="predicted"/>
<feature type="transmembrane region" description="Helical" evidence="6">
    <location>
        <begin position="124"/>
        <end position="142"/>
    </location>
</feature>
<feature type="transmembrane region" description="Helical" evidence="6">
    <location>
        <begin position="423"/>
        <end position="441"/>
    </location>
</feature>
<dbReference type="AlphaFoldDB" id="A0AA46I578"/>
<feature type="transmembrane region" description="Helical" evidence="6">
    <location>
        <begin position="40"/>
        <end position="61"/>
    </location>
</feature>
<dbReference type="InterPro" id="IPR016152">
    <property type="entry name" value="PTrfase/Anion_transptr"/>
</dbReference>
<dbReference type="InterPro" id="IPR050367">
    <property type="entry name" value="APC_superfamily"/>
</dbReference>
<dbReference type="PROSITE" id="PS51094">
    <property type="entry name" value="PTS_EIIA_TYPE_2"/>
    <property type="match status" value="1"/>
</dbReference>
<dbReference type="Gene3D" id="3.40.930.10">
    <property type="entry name" value="Mannitol-specific EII, Chain A"/>
    <property type="match status" value="1"/>
</dbReference>
<accession>A0AA46I578</accession>
<comment type="subcellular location">
    <subcellularLocation>
        <location evidence="1">Cell membrane</location>
        <topology evidence="1">Multi-pass membrane protein</topology>
    </subcellularLocation>
</comment>